<evidence type="ECO:0000313" key="2">
    <source>
        <dbReference type="EMBL" id="KAA6415901.1"/>
    </source>
</evidence>
<keyword evidence="1" id="KW-0175">Coiled coil</keyword>
<feature type="coiled-coil region" evidence="1">
    <location>
        <begin position="350"/>
        <end position="396"/>
    </location>
</feature>
<protein>
    <recommendedName>
        <fullName evidence="4">Apolipoprotein/apolipophorin</fullName>
    </recommendedName>
</protein>
<organism evidence="2 3">
    <name type="scientific">Lasallia pustulata</name>
    <dbReference type="NCBI Taxonomy" id="136370"/>
    <lineage>
        <taxon>Eukaryota</taxon>
        <taxon>Fungi</taxon>
        <taxon>Dikarya</taxon>
        <taxon>Ascomycota</taxon>
        <taxon>Pezizomycotina</taxon>
        <taxon>Lecanoromycetes</taxon>
        <taxon>OSLEUM clade</taxon>
        <taxon>Umbilicariomycetidae</taxon>
        <taxon>Umbilicariales</taxon>
        <taxon>Umbilicariaceae</taxon>
        <taxon>Lasallia</taxon>
    </lineage>
</organism>
<dbReference type="Proteomes" id="UP000324767">
    <property type="component" value="Unassembled WGS sequence"/>
</dbReference>
<gene>
    <name evidence="2" type="ORF">FRX48_00620</name>
</gene>
<comment type="caution">
    <text evidence="2">The sequence shown here is derived from an EMBL/GenBank/DDBJ whole genome shotgun (WGS) entry which is preliminary data.</text>
</comment>
<sequence>MLASRTAVRATRVLRARSILRNARFESTSSSSTGGSSFFPALIGGAAGGAVTFLGGYTWYHFSGVKTFVNAMHETKSYFDQAKQQMKDAAPEPNEALNWLRQTATSYAAFIPGAKGYVDTAFDDLDAIRNKHGDEVDKIVRDAYTELKTITQEKGMSMETAQKVWDIMQKHLKKIGELAGDAAQDILNNHPELKEKVGGNLDQLKQMGDKYGPEAKKQVDKTWEQISDIIKGGVSMETAAKIRKVVQEKMEMVQKMGDEAWKKGMEQAKPYLDKSPKVKELIEKNADSLKQGNVGELYQKVKEAVESGDTGSIESYIKSATDKAKQSAGSGGLEQYFKMISGGDKILPKISQLQEIAQKHGEEAEKIVKEAVEEIQQVLQRKGDEAQKLADKAKKESKK</sequence>
<dbReference type="EMBL" id="VXIT01000001">
    <property type="protein sequence ID" value="KAA6415901.1"/>
    <property type="molecule type" value="Genomic_DNA"/>
</dbReference>
<evidence type="ECO:0008006" key="4">
    <source>
        <dbReference type="Google" id="ProtNLM"/>
    </source>
</evidence>
<reference evidence="2 3" key="1">
    <citation type="submission" date="2019-09" db="EMBL/GenBank/DDBJ databases">
        <title>The hologenome of the rock-dwelling lichen Lasallia pustulata.</title>
        <authorList>
            <person name="Greshake Tzovaras B."/>
            <person name="Segers F."/>
            <person name="Bicker A."/>
            <person name="Dal Grande F."/>
            <person name="Otte J."/>
            <person name="Hankeln T."/>
            <person name="Schmitt I."/>
            <person name="Ebersberger I."/>
        </authorList>
    </citation>
    <scope>NUCLEOTIDE SEQUENCE [LARGE SCALE GENOMIC DNA]</scope>
    <source>
        <strain evidence="2">A1-1</strain>
    </source>
</reference>
<accession>A0A5M8Q4G8</accession>
<dbReference type="OrthoDB" id="3883941at2759"/>
<proteinExistence type="predicted"/>
<name>A0A5M8Q4G8_9LECA</name>
<dbReference type="AlphaFoldDB" id="A0A5M8Q4G8"/>
<evidence type="ECO:0000313" key="3">
    <source>
        <dbReference type="Proteomes" id="UP000324767"/>
    </source>
</evidence>
<evidence type="ECO:0000256" key="1">
    <source>
        <dbReference type="SAM" id="Coils"/>
    </source>
</evidence>